<accession>A0A975BLX5</accession>
<protein>
    <submittedName>
        <fullName evidence="2">Uncharacterized protein</fullName>
    </submittedName>
</protein>
<feature type="compositionally biased region" description="Polar residues" evidence="1">
    <location>
        <begin position="19"/>
        <end position="31"/>
    </location>
</feature>
<proteinExistence type="predicted"/>
<evidence type="ECO:0000313" key="2">
    <source>
        <dbReference type="EMBL" id="QTA87460.1"/>
    </source>
</evidence>
<dbReference type="Proteomes" id="UP000663722">
    <property type="component" value="Chromosome"/>
</dbReference>
<feature type="region of interest" description="Disordered" evidence="1">
    <location>
        <begin position="19"/>
        <end position="40"/>
    </location>
</feature>
<evidence type="ECO:0000256" key="1">
    <source>
        <dbReference type="SAM" id="MobiDB-lite"/>
    </source>
</evidence>
<dbReference type="KEGG" id="dmm:dnm_034940"/>
<name>A0A975BLX5_9BACT</name>
<dbReference type="AlphaFoldDB" id="A0A975BLX5"/>
<reference evidence="2" key="1">
    <citation type="journal article" date="2021" name="Microb. Physiol.">
        <title>Proteogenomic Insights into the Physiology of Marine, Sulfate-Reducing, Filamentous Desulfonema limicola and Desulfonema magnum.</title>
        <authorList>
            <person name="Schnaars V."/>
            <person name="Wohlbrand L."/>
            <person name="Scheve S."/>
            <person name="Hinrichs C."/>
            <person name="Reinhardt R."/>
            <person name="Rabus R."/>
        </authorList>
    </citation>
    <scope>NUCLEOTIDE SEQUENCE</scope>
    <source>
        <strain evidence="2">4be13</strain>
    </source>
</reference>
<keyword evidence="3" id="KW-1185">Reference proteome</keyword>
<evidence type="ECO:0000313" key="3">
    <source>
        <dbReference type="Proteomes" id="UP000663722"/>
    </source>
</evidence>
<dbReference type="EMBL" id="CP061800">
    <property type="protein sequence ID" value="QTA87460.1"/>
    <property type="molecule type" value="Genomic_DNA"/>
</dbReference>
<sequence>MIIEYQKTYDLVLNSRFSYPHQRQSSRGQGTDSEDNVRRNSENALPTLHFRYFIFGKIPYDKTELIFRG</sequence>
<organism evidence="2 3">
    <name type="scientific">Desulfonema magnum</name>
    <dbReference type="NCBI Taxonomy" id="45655"/>
    <lineage>
        <taxon>Bacteria</taxon>
        <taxon>Pseudomonadati</taxon>
        <taxon>Thermodesulfobacteriota</taxon>
        <taxon>Desulfobacteria</taxon>
        <taxon>Desulfobacterales</taxon>
        <taxon>Desulfococcaceae</taxon>
        <taxon>Desulfonema</taxon>
    </lineage>
</organism>
<gene>
    <name evidence="2" type="ORF">dnm_034940</name>
</gene>